<dbReference type="InterPro" id="IPR011765">
    <property type="entry name" value="Pept_M16_N"/>
</dbReference>
<dbReference type="InterPro" id="IPR050361">
    <property type="entry name" value="MPP/UQCRC_Complex"/>
</dbReference>
<evidence type="ECO:0000256" key="1">
    <source>
        <dbReference type="ARBA" id="ARBA00007261"/>
    </source>
</evidence>
<name>A0A1I5RRH6_9FIRM</name>
<evidence type="ECO:0000313" key="4">
    <source>
        <dbReference type="EMBL" id="SFP61144.1"/>
    </source>
</evidence>
<dbReference type="PANTHER" id="PTHR11851:SF49">
    <property type="entry name" value="MITOCHONDRIAL-PROCESSING PEPTIDASE SUBUNIT ALPHA"/>
    <property type="match status" value="1"/>
</dbReference>
<evidence type="ECO:0000313" key="5">
    <source>
        <dbReference type="Proteomes" id="UP000198577"/>
    </source>
</evidence>
<proteinExistence type="inferred from homology"/>
<dbReference type="Pfam" id="PF05193">
    <property type="entry name" value="Peptidase_M16_C"/>
    <property type="match status" value="1"/>
</dbReference>
<organism evidence="4 5">
    <name type="scientific">Caldicoprobacter faecalis</name>
    <dbReference type="NCBI Taxonomy" id="937334"/>
    <lineage>
        <taxon>Bacteria</taxon>
        <taxon>Bacillati</taxon>
        <taxon>Bacillota</taxon>
        <taxon>Clostridia</taxon>
        <taxon>Caldicoprobacterales</taxon>
        <taxon>Caldicoprobacteraceae</taxon>
        <taxon>Caldicoprobacter</taxon>
    </lineage>
</organism>
<sequence length="421" mass="47060">MYKRYQLENGIRIVTEKIPYFRSVSIGVWFAAGSLYEDFESSGIPHFIEHMLFKGTKNRTAKQIAQAMDAVGGQLNAFTAKECTCYYSNVIDEHLPRAIDVLSDMITNSLLDPVEMEKEKGVVLEEILMYEDSPEDLVHDLLAEALVGKHPLANSILGSQRFILDLNREMLVSFLDEKYLPQNTVISVAGNFDEQQLIDLLEKFFGNWKKESGSAVGQCSVPVPLYQSRNLFKWKDIEQVHMCIGYPGIPLGQDDVYPLMIFNNLLGGGMSSRLFQNIREDKGLVYSIMSYPSFYTCGGLFTIYASMKPSQAKKVADLIMEEIQKIKTEGISRDEFNTAKEQLKGNYILGLESSSSRMNAIGKSELLLGVVRTPEEILTKIGNATMDDVMRVVDQVLSPDTMAIAVVGRENVLEGTSCTAS</sequence>
<protein>
    <submittedName>
        <fullName evidence="4">Predicted Zn-dependent peptidase</fullName>
    </submittedName>
</protein>
<evidence type="ECO:0000259" key="3">
    <source>
        <dbReference type="Pfam" id="PF05193"/>
    </source>
</evidence>
<dbReference type="PANTHER" id="PTHR11851">
    <property type="entry name" value="METALLOPROTEASE"/>
    <property type="match status" value="1"/>
</dbReference>
<dbReference type="RefSeq" id="WP_025746641.1">
    <property type="nucleotide sequence ID" value="NZ_FOXR01000001.1"/>
</dbReference>
<dbReference type="Proteomes" id="UP000198577">
    <property type="component" value="Unassembled WGS sequence"/>
</dbReference>
<dbReference type="AlphaFoldDB" id="A0A1I5RRH6"/>
<reference evidence="4 5" key="1">
    <citation type="submission" date="2016-10" db="EMBL/GenBank/DDBJ databases">
        <authorList>
            <person name="de Groot N.N."/>
        </authorList>
    </citation>
    <scope>NUCLEOTIDE SEQUENCE [LARGE SCALE GENOMIC DNA]</scope>
    <source>
        <strain evidence="4 5">DSM 20678</strain>
    </source>
</reference>
<dbReference type="InterPro" id="IPR011249">
    <property type="entry name" value="Metalloenz_LuxS/M16"/>
</dbReference>
<keyword evidence="5" id="KW-1185">Reference proteome</keyword>
<dbReference type="STRING" id="937334.SAMN05444406_10188"/>
<feature type="domain" description="Peptidase M16 C-terminal" evidence="3">
    <location>
        <begin position="165"/>
        <end position="343"/>
    </location>
</feature>
<dbReference type="SUPFAM" id="SSF63411">
    <property type="entry name" value="LuxS/MPP-like metallohydrolase"/>
    <property type="match status" value="2"/>
</dbReference>
<accession>A0A1I5RRH6</accession>
<comment type="similarity">
    <text evidence="1">Belongs to the peptidase M16 family.</text>
</comment>
<dbReference type="FunFam" id="3.30.830.10:FF:000008">
    <property type="entry name" value="Mitochondrial-processing peptidase subunit beta"/>
    <property type="match status" value="1"/>
</dbReference>
<dbReference type="GO" id="GO:0046872">
    <property type="term" value="F:metal ion binding"/>
    <property type="evidence" value="ECO:0007669"/>
    <property type="project" value="InterPro"/>
</dbReference>
<gene>
    <name evidence="4" type="ORF">SAMN05444406_10188</name>
</gene>
<dbReference type="Pfam" id="PF00675">
    <property type="entry name" value="Peptidase_M16"/>
    <property type="match status" value="1"/>
</dbReference>
<evidence type="ECO:0000259" key="2">
    <source>
        <dbReference type="Pfam" id="PF00675"/>
    </source>
</evidence>
<dbReference type="InterPro" id="IPR007863">
    <property type="entry name" value="Peptidase_M16_C"/>
</dbReference>
<feature type="domain" description="Peptidase M16 N-terminal" evidence="2">
    <location>
        <begin position="12"/>
        <end position="158"/>
    </location>
</feature>
<dbReference type="EMBL" id="FOXR01000001">
    <property type="protein sequence ID" value="SFP61144.1"/>
    <property type="molecule type" value="Genomic_DNA"/>
</dbReference>
<dbReference type="Gene3D" id="3.30.830.10">
    <property type="entry name" value="Metalloenzyme, LuxS/M16 peptidase-like"/>
    <property type="match status" value="2"/>
</dbReference>
<dbReference type="OrthoDB" id="9811314at2"/>